<comment type="caution">
    <text evidence="2">The sequence shown here is derived from an EMBL/GenBank/DDBJ whole genome shotgun (WGS) entry which is preliminary data.</text>
</comment>
<accession>A0A699HDC1</accession>
<evidence type="ECO:0000256" key="1">
    <source>
        <dbReference type="SAM" id="MobiDB-lite"/>
    </source>
</evidence>
<dbReference type="InterPro" id="IPR040256">
    <property type="entry name" value="At4g02000-like"/>
</dbReference>
<dbReference type="EMBL" id="BKCJ010135485">
    <property type="protein sequence ID" value="GEX86805.1"/>
    <property type="molecule type" value="Genomic_DNA"/>
</dbReference>
<dbReference type="PANTHER" id="PTHR31286">
    <property type="entry name" value="GLYCINE-RICH CELL WALL STRUCTURAL PROTEIN 1.8-LIKE"/>
    <property type="match status" value="1"/>
</dbReference>
<proteinExistence type="predicted"/>
<protein>
    <submittedName>
        <fullName evidence="2">Zinc knuckle CX2CX4HX4C</fullName>
    </submittedName>
</protein>
<organism evidence="2">
    <name type="scientific">Tanacetum cinerariifolium</name>
    <name type="common">Dalmatian daisy</name>
    <name type="synonym">Chrysanthemum cinerariifolium</name>
    <dbReference type="NCBI Taxonomy" id="118510"/>
    <lineage>
        <taxon>Eukaryota</taxon>
        <taxon>Viridiplantae</taxon>
        <taxon>Streptophyta</taxon>
        <taxon>Embryophyta</taxon>
        <taxon>Tracheophyta</taxon>
        <taxon>Spermatophyta</taxon>
        <taxon>Magnoliopsida</taxon>
        <taxon>eudicotyledons</taxon>
        <taxon>Gunneridae</taxon>
        <taxon>Pentapetalae</taxon>
        <taxon>asterids</taxon>
        <taxon>campanulids</taxon>
        <taxon>Asterales</taxon>
        <taxon>Asteraceae</taxon>
        <taxon>Asteroideae</taxon>
        <taxon>Anthemideae</taxon>
        <taxon>Anthemidinae</taxon>
        <taxon>Tanacetum</taxon>
    </lineage>
</organism>
<feature type="compositionally biased region" description="Acidic residues" evidence="1">
    <location>
        <begin position="443"/>
        <end position="452"/>
    </location>
</feature>
<dbReference type="AlphaFoldDB" id="A0A699HDC1"/>
<gene>
    <name evidence="2" type="ORF">Tci_358780</name>
</gene>
<dbReference type="PANTHER" id="PTHR31286:SF99">
    <property type="entry name" value="DUF4283 DOMAIN-CONTAINING PROTEIN"/>
    <property type="match status" value="1"/>
</dbReference>
<sequence length="479" mass="52375">MNKMTGKGDTNFSQPHLPIKGSRNPNSDSESNGPRISKSHKKIQVVYPIGGATKVTYPSFPSSSIGVNSHDIAEGVGAECQDGINPISSHPVHGSNIQTHNIDDVEKLFGVSLNTLKDIDDFVQIFNWGALIAEDYPLTKVSPKDSNADDSGMVSPSDLIVQYVDINIKSTSYVGAVGASTKEQLKVSSNFHPLLADLVFNGVNVSIPRKVVEKKWSVSTSLLKEELTRILIWVKLRDVPLQVFEEDGISLIATFIGKPIMLDSYTSFICKDSWGRSSFARCLIEVNSEDDLVDVVTIGIPSLTVDDFTKETICVKYEWRPPRCDECKIFGHVHDHCPKKVVSTPIVTTSNVAPTVEMSNDGFQMVGKKKKRKGKSKSTNGGQFVGHSVKQTVRYEPKASTNAPKKGATIVSNPFKSSSMLKTADSSPKKDNFTTSNSFSALNDEEEDDEEVDNVHDESANLFPNTKPARRSSFTAVVG</sequence>
<evidence type="ECO:0000313" key="2">
    <source>
        <dbReference type="EMBL" id="GEX86805.1"/>
    </source>
</evidence>
<feature type="compositionally biased region" description="Polar residues" evidence="1">
    <location>
        <begin position="410"/>
        <end position="426"/>
    </location>
</feature>
<name>A0A699HDC1_TANCI</name>
<feature type="compositionally biased region" description="Basic residues" evidence="1">
    <location>
        <begin position="367"/>
        <end position="376"/>
    </location>
</feature>
<reference evidence="2" key="1">
    <citation type="journal article" date="2019" name="Sci. Rep.">
        <title>Draft genome of Tanacetum cinerariifolium, the natural source of mosquito coil.</title>
        <authorList>
            <person name="Yamashiro T."/>
            <person name="Shiraishi A."/>
            <person name="Satake H."/>
            <person name="Nakayama K."/>
        </authorList>
    </citation>
    <scope>NUCLEOTIDE SEQUENCE</scope>
</reference>
<feature type="compositionally biased region" description="Polar residues" evidence="1">
    <location>
        <begin position="23"/>
        <end position="34"/>
    </location>
</feature>
<feature type="region of interest" description="Disordered" evidence="1">
    <location>
        <begin position="365"/>
        <end position="479"/>
    </location>
</feature>
<feature type="region of interest" description="Disordered" evidence="1">
    <location>
        <begin position="1"/>
        <end position="40"/>
    </location>
</feature>